<evidence type="ECO:0000313" key="3">
    <source>
        <dbReference type="Proteomes" id="UP000034778"/>
    </source>
</evidence>
<gene>
    <name evidence="2" type="ORF">UR35_C0002G0154</name>
</gene>
<evidence type="ECO:0000313" key="2">
    <source>
        <dbReference type="EMBL" id="KKP45321.1"/>
    </source>
</evidence>
<sequence length="295" mass="34018">MLDIRSHIYLVRGVQVMLDEDLASLYGTSTMRLNEQVKRNKSRFPQEFCFQITNIEYDNLKSQIVTSNLISQFAISKKHGGRRKLPFAFTEQGVAMLSGVLNSDIAIHISIQIMSEFVSMRKLIQVNSQLFARIDNIEQKQISDKNETDKKFNQVFDALASNKDTPKQNLFFDGQTFDAYVFVSKLIKSAKQEIILIDNFVDETVLMLLSKRKTKVTVTIYSKDVNSNLLLDLKKYNSQYPSIVIKKLNFFHDRFLITDNKSIYHFGASIKDLGKKWCAVSKLEIDTIKMLERLS</sequence>
<feature type="domain" description="KilA-N DNA-binding" evidence="1">
    <location>
        <begin position="7"/>
        <end position="100"/>
    </location>
</feature>
<dbReference type="EMBL" id="LBOW01000002">
    <property type="protein sequence ID" value="KKP45321.1"/>
    <property type="molecule type" value="Genomic_DNA"/>
</dbReference>
<dbReference type="AlphaFoldDB" id="A0A0G0A2B1"/>
<reference evidence="2 3" key="1">
    <citation type="journal article" date="2015" name="Nature">
        <title>rRNA introns, odd ribosomes, and small enigmatic genomes across a large radiation of phyla.</title>
        <authorList>
            <person name="Brown C.T."/>
            <person name="Hug L.A."/>
            <person name="Thomas B.C."/>
            <person name="Sharon I."/>
            <person name="Castelle C.J."/>
            <person name="Singh A."/>
            <person name="Wilkins M.J."/>
            <person name="Williams K.H."/>
            <person name="Banfield J.F."/>
        </authorList>
    </citation>
    <scope>NUCLEOTIDE SEQUENCE [LARGE SCALE GENOMIC DNA]</scope>
</reference>
<name>A0A0G0A2B1_9BACT</name>
<comment type="caution">
    <text evidence="2">The sequence shown here is derived from an EMBL/GenBank/DDBJ whole genome shotgun (WGS) entry which is preliminary data.</text>
</comment>
<dbReference type="PATRIC" id="fig|1618566.3.peg.336"/>
<evidence type="ECO:0000259" key="1">
    <source>
        <dbReference type="Pfam" id="PF10543"/>
    </source>
</evidence>
<protein>
    <recommendedName>
        <fullName evidence="1">KilA-N DNA-binding domain-containing protein</fullName>
    </recommendedName>
</protein>
<dbReference type="Pfam" id="PF10543">
    <property type="entry name" value="ORF6N"/>
    <property type="match status" value="1"/>
</dbReference>
<accession>A0A0G0A2B1</accession>
<dbReference type="STRING" id="1618566.UR35_C0002G0154"/>
<dbReference type="InterPro" id="IPR018873">
    <property type="entry name" value="KilA-N_DNA-bd_domain"/>
</dbReference>
<dbReference type="Proteomes" id="UP000034778">
    <property type="component" value="Unassembled WGS sequence"/>
</dbReference>
<organism evidence="2 3">
    <name type="scientific">Candidatus Woesebacteria bacterium GW2011_GWB1_33_22</name>
    <dbReference type="NCBI Taxonomy" id="1618566"/>
    <lineage>
        <taxon>Bacteria</taxon>
        <taxon>Candidatus Woeseibacteriota</taxon>
    </lineage>
</organism>
<proteinExistence type="predicted"/>